<feature type="compositionally biased region" description="Low complexity" evidence="1">
    <location>
        <begin position="1"/>
        <end position="21"/>
    </location>
</feature>
<evidence type="ECO:0000259" key="3">
    <source>
        <dbReference type="Pfam" id="PF21531"/>
    </source>
</evidence>
<evidence type="ECO:0000313" key="5">
    <source>
        <dbReference type="Proteomes" id="UP000265354"/>
    </source>
</evidence>
<feature type="region of interest" description="Disordered" evidence="1">
    <location>
        <begin position="1"/>
        <end position="67"/>
    </location>
</feature>
<name>A0A388SWT3_9ACTN</name>
<reference evidence="4 5" key="1">
    <citation type="submission" date="2018-07" db="EMBL/GenBank/DDBJ databases">
        <title>Whole Genome Shotgun Sequence of Streptomyces spongiicola strain 531S.</title>
        <authorList>
            <person name="Dohra H."/>
            <person name="Kodani S."/>
        </authorList>
    </citation>
    <scope>NUCLEOTIDE SEQUENCE [LARGE SCALE GENOMIC DNA]</scope>
    <source>
        <strain evidence="4 5">531S</strain>
    </source>
</reference>
<dbReference type="Proteomes" id="UP000265354">
    <property type="component" value="Unassembled WGS sequence"/>
</dbReference>
<comment type="caution">
    <text evidence="4">The sequence shown here is derived from an EMBL/GenBank/DDBJ whole genome shotgun (WGS) entry which is preliminary data.</text>
</comment>
<dbReference type="AlphaFoldDB" id="A0A388SWT3"/>
<dbReference type="InterPro" id="IPR048576">
    <property type="entry name" value="Rv2175c_wHTH"/>
</dbReference>
<gene>
    <name evidence="4" type="ORF">SSP531S_25440</name>
</gene>
<feature type="domain" description="Rv2175c C-terminal" evidence="2">
    <location>
        <begin position="145"/>
        <end position="200"/>
    </location>
</feature>
<dbReference type="EMBL" id="BGZL01000006">
    <property type="protein sequence ID" value="GBQ01113.1"/>
    <property type="molecule type" value="Genomic_DNA"/>
</dbReference>
<proteinExistence type="predicted"/>
<dbReference type="Pfam" id="PF21531">
    <property type="entry name" value="Rv2175c_wHTH"/>
    <property type="match status" value="1"/>
</dbReference>
<evidence type="ECO:0000259" key="2">
    <source>
        <dbReference type="Pfam" id="PF18367"/>
    </source>
</evidence>
<dbReference type="Pfam" id="PF18367">
    <property type="entry name" value="Rv2175c_C"/>
    <property type="match status" value="1"/>
</dbReference>
<dbReference type="InterPro" id="IPR041098">
    <property type="entry name" value="Rv2175c_C"/>
</dbReference>
<feature type="domain" description="DNA-binding protein Rv2175c wHTH" evidence="3">
    <location>
        <begin position="84"/>
        <end position="139"/>
    </location>
</feature>
<evidence type="ECO:0000313" key="4">
    <source>
        <dbReference type="EMBL" id="GBQ01113.1"/>
    </source>
</evidence>
<dbReference type="GO" id="GO:0003677">
    <property type="term" value="F:DNA binding"/>
    <property type="evidence" value="ECO:0007669"/>
    <property type="project" value="InterPro"/>
</dbReference>
<accession>A0A388SWT3</accession>
<protein>
    <submittedName>
        <fullName evidence="4">Uncharacterized protein</fullName>
    </submittedName>
</protein>
<evidence type="ECO:0000256" key="1">
    <source>
        <dbReference type="SAM" id="MobiDB-lite"/>
    </source>
</evidence>
<sequence length="201" mass="21369">MAGVVRAARGAVGPGAAPAYRARGHVSPVSRRAAPPREHPGEPALRGAVPSLGGPYLPSEGRSATGPRYRLSVRDGTLGPVTEIDAKIDALVPAWLHLPDVAERLDVEVTRVRQLVKEGQLIAVRRGENRTLQVPAAFIKGGRVVKGLSGTLTLLKDDGFTDEEMLEWLFTPDPSLPGTPAEALSENRGTEVKRRAQALAV</sequence>
<organism evidence="4 5">
    <name type="scientific">Streptomyces spongiicola</name>
    <dbReference type="NCBI Taxonomy" id="1690221"/>
    <lineage>
        <taxon>Bacteria</taxon>
        <taxon>Bacillati</taxon>
        <taxon>Actinomycetota</taxon>
        <taxon>Actinomycetes</taxon>
        <taxon>Kitasatosporales</taxon>
        <taxon>Streptomycetaceae</taxon>
        <taxon>Streptomyces</taxon>
    </lineage>
</organism>